<keyword evidence="3" id="KW-0206">Cytoskeleton</keyword>
<reference evidence="7" key="1">
    <citation type="submission" date="2009-12" db="EMBL/GenBank/DDBJ databases">
        <title>The Genome Sequence of Anolis carolinensis (Green Anole Lizard).</title>
        <authorList>
            <consortium name="The Genome Sequencing Platform"/>
            <person name="Di Palma F."/>
            <person name="Alfoldi J."/>
            <person name="Heiman D."/>
            <person name="Young S."/>
            <person name="Grabherr M."/>
            <person name="Johnson J."/>
            <person name="Lander E.S."/>
            <person name="Lindblad-Toh K."/>
        </authorList>
    </citation>
    <scope>NUCLEOTIDE SEQUENCE [LARGE SCALE GENOMIC DNA]</scope>
    <source>
        <strain evidence="7">JBL SC #1</strain>
    </source>
</reference>
<dbReference type="InterPro" id="IPR003108">
    <property type="entry name" value="GAR_dom"/>
</dbReference>
<keyword evidence="5" id="KW-0732">Signal</keyword>
<keyword evidence="8" id="KW-1185">Reference proteome</keyword>
<dbReference type="GO" id="GO:0001578">
    <property type="term" value="P:microtubule bundle formation"/>
    <property type="evidence" value="ECO:0000318"/>
    <property type="project" value="GO_Central"/>
</dbReference>
<dbReference type="GO" id="GO:0008017">
    <property type="term" value="F:microtubule binding"/>
    <property type="evidence" value="ECO:0007669"/>
    <property type="project" value="InterPro"/>
</dbReference>
<dbReference type="GO" id="GO:0051015">
    <property type="term" value="F:actin filament binding"/>
    <property type="evidence" value="ECO:0000318"/>
    <property type="project" value="GO_Central"/>
</dbReference>
<proteinExistence type="predicted"/>
<dbReference type="InParanoid" id="H9G6L2"/>
<evidence type="ECO:0000256" key="4">
    <source>
        <dbReference type="SAM" id="MobiDB-lite"/>
    </source>
</evidence>
<feature type="compositionally biased region" description="Basic residues" evidence="4">
    <location>
        <begin position="637"/>
        <end position="646"/>
    </location>
</feature>
<feature type="compositionally biased region" description="Polar residues" evidence="4">
    <location>
        <begin position="439"/>
        <end position="450"/>
    </location>
</feature>
<dbReference type="Ensembl" id="ENSACAT00000002704.4">
    <property type="protein sequence ID" value="ENSACAP00000002638.3"/>
    <property type="gene ID" value="ENSACAG00000002749.4"/>
</dbReference>
<sequence>MSIHPYIYTSLLIYLSSISICQSVHPSIHYLSNHLYLSVCPSTYLPVHLSIYPLTYVSQSIHPSIPVFLSIDRSIDRSIHPSIHPSNHLYLSVLMFETEDLVLRKNERQVVLCLLEVARRGARFGMVAPALVRMEQEIEEEMRQDSGSGPAEEESPFPKAQREPQHFRNLDQMVQHLISRCTCPIQFSMVKVSEGKYRVGDSSTLIFVRILRKHVMVRVGGGWDTLEHYLDKHDPCRCTSLFSKPGRFLDPQRTLATPVQHEITARLTPRTDNKPHAPQPTALIVSRSQSPLPPVEWRTYVSPGLGSGWKVAAGPSVDSVGLDDHKKVTSGSISQEHIGPRRAPSERSTTPSGRRTTAEERPSLEQRGRSGTFQMDRHPMKDLPISRWRSESLQAGLDPQMAKSPAMRATSWRPATPQPSFHKDSCPSSPTKPLRPSHPQDSVTQRSTSPVKAPVTKGKVSQTYYRSPTPSKSPRCCRNGVQGPNDEKEEGKTNLVDVSGWRAEMDRRKGQQGPQRGGQKSYGGIIEKGCVSTTLIVNPEEERSPYQSLEEEIMPKQLCVNGEKVPRSGVYVPERGARWPLVGGRYEDVIRELSAALNHGQVETARPSKERKSPNMENLASENTEPKVEEAASTTAKTKRSLKKPQRVPSIYKLKLRPKVRPRRDHRPEKRPSKIPRPVGHRYGQRTGQRKALGPKTPDQSDRREQNRSGNIEKDGETGLPKSKETWV</sequence>
<dbReference type="Gene3D" id="3.30.920.20">
    <property type="entry name" value="Gas2-like domain"/>
    <property type="match status" value="1"/>
</dbReference>
<dbReference type="GO" id="GO:0005737">
    <property type="term" value="C:cytoplasm"/>
    <property type="evidence" value="ECO:0000318"/>
    <property type="project" value="GO_Central"/>
</dbReference>
<dbReference type="Proteomes" id="UP000001646">
    <property type="component" value="Unplaced"/>
</dbReference>
<dbReference type="STRING" id="28377.ENSACAP00000002638"/>
<dbReference type="Pfam" id="PF02187">
    <property type="entry name" value="GAS2"/>
    <property type="match status" value="1"/>
</dbReference>
<dbReference type="InterPro" id="IPR036534">
    <property type="entry name" value="GAR_dom_sf"/>
</dbReference>
<evidence type="ECO:0000256" key="3">
    <source>
        <dbReference type="ARBA" id="ARBA00023212"/>
    </source>
</evidence>
<evidence type="ECO:0000313" key="8">
    <source>
        <dbReference type="Proteomes" id="UP000001646"/>
    </source>
</evidence>
<protein>
    <recommendedName>
        <fullName evidence="6">GAR domain-containing protein</fullName>
    </recommendedName>
</protein>
<feature type="compositionally biased region" description="Basic and acidic residues" evidence="4">
    <location>
        <begin position="356"/>
        <end position="368"/>
    </location>
</feature>
<feature type="signal peptide" evidence="5">
    <location>
        <begin position="1"/>
        <end position="23"/>
    </location>
</feature>
<dbReference type="GO" id="GO:1904825">
    <property type="term" value="P:protein localization to microtubule plus-end"/>
    <property type="evidence" value="ECO:0000318"/>
    <property type="project" value="GO_Central"/>
</dbReference>
<reference evidence="7" key="2">
    <citation type="submission" date="2025-08" db="UniProtKB">
        <authorList>
            <consortium name="Ensembl"/>
        </authorList>
    </citation>
    <scope>IDENTIFICATION</scope>
</reference>
<accession>H9G6L2</accession>
<feature type="domain" description="GAR" evidence="6">
    <location>
        <begin position="165"/>
        <end position="237"/>
    </location>
</feature>
<dbReference type="PANTHER" id="PTHR46756:SF16">
    <property type="entry name" value="GAS2-LIKE PROTEIN 1"/>
    <property type="match status" value="1"/>
</dbReference>
<evidence type="ECO:0000256" key="1">
    <source>
        <dbReference type="ARBA" id="ARBA00004245"/>
    </source>
</evidence>
<evidence type="ECO:0000313" key="7">
    <source>
        <dbReference type="Ensembl" id="ENSACAP00000002638.3"/>
    </source>
</evidence>
<dbReference type="PANTHER" id="PTHR46756">
    <property type="entry name" value="TRANSGELIN"/>
    <property type="match status" value="1"/>
</dbReference>
<evidence type="ECO:0000256" key="2">
    <source>
        <dbReference type="ARBA" id="ARBA00022490"/>
    </source>
</evidence>
<dbReference type="SUPFAM" id="SSF143575">
    <property type="entry name" value="GAS2 domain-like"/>
    <property type="match status" value="1"/>
</dbReference>
<feature type="compositionally biased region" description="Polar residues" evidence="4">
    <location>
        <begin position="346"/>
        <end position="355"/>
    </location>
</feature>
<dbReference type="eggNOG" id="KOG0516">
    <property type="taxonomic scope" value="Eukaryota"/>
</dbReference>
<dbReference type="Bgee" id="ENSACAG00000002749">
    <property type="expression patterns" value="Expressed in lung and 4 other cell types or tissues"/>
</dbReference>
<comment type="subcellular location">
    <subcellularLocation>
        <location evidence="1">Cytoplasm</location>
        <location evidence="1">Cytoskeleton</location>
    </subcellularLocation>
</comment>
<dbReference type="AlphaFoldDB" id="H9G6L2"/>
<dbReference type="SUPFAM" id="SSF47576">
    <property type="entry name" value="Calponin-homology domain, CH-domain"/>
    <property type="match status" value="1"/>
</dbReference>
<keyword evidence="2" id="KW-0963">Cytoplasm</keyword>
<name>H9G6L2_ANOCA</name>
<feature type="compositionally biased region" description="Basic and acidic residues" evidence="4">
    <location>
        <begin position="699"/>
        <end position="728"/>
    </location>
</feature>
<dbReference type="Gene3D" id="1.10.418.10">
    <property type="entry name" value="Calponin-like domain"/>
    <property type="match status" value="1"/>
</dbReference>
<feature type="compositionally biased region" description="Polar residues" evidence="4">
    <location>
        <begin position="459"/>
        <end position="472"/>
    </location>
</feature>
<feature type="compositionally biased region" description="Basic residues" evidence="4">
    <location>
        <begin position="654"/>
        <end position="665"/>
    </location>
</feature>
<organism evidence="7 8">
    <name type="scientific">Anolis carolinensis</name>
    <name type="common">Green anole</name>
    <name type="synonym">American chameleon</name>
    <dbReference type="NCBI Taxonomy" id="28377"/>
    <lineage>
        <taxon>Eukaryota</taxon>
        <taxon>Metazoa</taxon>
        <taxon>Chordata</taxon>
        <taxon>Craniata</taxon>
        <taxon>Vertebrata</taxon>
        <taxon>Euteleostomi</taxon>
        <taxon>Lepidosauria</taxon>
        <taxon>Squamata</taxon>
        <taxon>Bifurcata</taxon>
        <taxon>Unidentata</taxon>
        <taxon>Episquamata</taxon>
        <taxon>Toxicofera</taxon>
        <taxon>Iguania</taxon>
        <taxon>Dactyloidae</taxon>
        <taxon>Anolis</taxon>
    </lineage>
</organism>
<evidence type="ECO:0000259" key="6">
    <source>
        <dbReference type="PROSITE" id="PS51460"/>
    </source>
</evidence>
<dbReference type="SMART" id="SM00243">
    <property type="entry name" value="GAS2"/>
    <property type="match status" value="1"/>
</dbReference>
<dbReference type="GO" id="GO:0005856">
    <property type="term" value="C:cytoskeleton"/>
    <property type="evidence" value="ECO:0007669"/>
    <property type="project" value="UniProtKB-SubCell"/>
</dbReference>
<feature type="chain" id="PRO_5045703284" description="GAR domain-containing protein" evidence="5">
    <location>
        <begin position="24"/>
        <end position="728"/>
    </location>
</feature>
<dbReference type="GO" id="GO:0031110">
    <property type="term" value="P:regulation of microtubule polymerization or depolymerization"/>
    <property type="evidence" value="ECO:0000318"/>
    <property type="project" value="GO_Central"/>
</dbReference>
<dbReference type="HOGENOM" id="CLU_015447_1_1_1"/>
<feature type="region of interest" description="Disordered" evidence="4">
    <location>
        <begin position="319"/>
        <end position="524"/>
    </location>
</feature>
<feature type="region of interest" description="Disordered" evidence="4">
    <location>
        <begin position="139"/>
        <end position="162"/>
    </location>
</feature>
<feature type="region of interest" description="Disordered" evidence="4">
    <location>
        <begin position="600"/>
        <end position="728"/>
    </location>
</feature>
<reference evidence="7" key="3">
    <citation type="submission" date="2025-09" db="UniProtKB">
        <authorList>
            <consortium name="Ensembl"/>
        </authorList>
    </citation>
    <scope>IDENTIFICATION</scope>
</reference>
<dbReference type="GeneTree" id="ENSGT00940000154849"/>
<evidence type="ECO:0000256" key="5">
    <source>
        <dbReference type="SAM" id="SignalP"/>
    </source>
</evidence>
<dbReference type="PROSITE" id="PS51460">
    <property type="entry name" value="GAR"/>
    <property type="match status" value="1"/>
</dbReference>
<dbReference type="GO" id="GO:0051764">
    <property type="term" value="P:actin crosslink formation"/>
    <property type="evidence" value="ECO:0000318"/>
    <property type="project" value="GO_Central"/>
</dbReference>
<dbReference type="InterPro" id="IPR036872">
    <property type="entry name" value="CH_dom_sf"/>
</dbReference>